<sequence length="94" mass="10004">MAAINLTAPQYKLVGAVVDTTRASFDWKAIATKMGHADAKKARDAWYSVRDKLTAAVGAEEKKGIDLAPAQKELLGFVIEGMSASVGRLNSHSS</sequence>
<gene>
    <name evidence="1" type="ORF">LTR82_009010</name>
    <name evidence="2" type="ORF">LTR91_006067</name>
</gene>
<name>A0AAN6KSR1_9PEZI</name>
<evidence type="ECO:0000313" key="3">
    <source>
        <dbReference type="Proteomes" id="UP001175353"/>
    </source>
</evidence>
<keyword evidence="3" id="KW-1185">Reference proteome</keyword>
<dbReference type="EMBL" id="JASUXU010000027">
    <property type="protein sequence ID" value="KAK0320074.1"/>
    <property type="molecule type" value="Genomic_DNA"/>
</dbReference>
<evidence type="ECO:0000313" key="2">
    <source>
        <dbReference type="EMBL" id="KAK0999271.1"/>
    </source>
</evidence>
<reference evidence="1" key="1">
    <citation type="submission" date="2021-12" db="EMBL/GenBank/DDBJ databases">
        <title>Black yeast isolated from Biological Soil Crust.</title>
        <authorList>
            <person name="Kurbessoian T."/>
        </authorList>
    </citation>
    <scope>NUCLEOTIDE SEQUENCE</scope>
    <source>
        <strain evidence="1">CCFEE 5208</strain>
    </source>
</reference>
<dbReference type="EMBL" id="JAUJLE010000040">
    <property type="protein sequence ID" value="KAK0999271.1"/>
    <property type="molecule type" value="Genomic_DNA"/>
</dbReference>
<proteinExistence type="predicted"/>
<protein>
    <submittedName>
        <fullName evidence="2">Uncharacterized protein</fullName>
    </submittedName>
</protein>
<evidence type="ECO:0000313" key="1">
    <source>
        <dbReference type="EMBL" id="KAK0320074.1"/>
    </source>
</evidence>
<comment type="caution">
    <text evidence="2">The sequence shown here is derived from an EMBL/GenBank/DDBJ whole genome shotgun (WGS) entry which is preliminary data.</text>
</comment>
<organism evidence="2 3">
    <name type="scientific">Friedmanniomyces endolithicus</name>
    <dbReference type="NCBI Taxonomy" id="329885"/>
    <lineage>
        <taxon>Eukaryota</taxon>
        <taxon>Fungi</taxon>
        <taxon>Dikarya</taxon>
        <taxon>Ascomycota</taxon>
        <taxon>Pezizomycotina</taxon>
        <taxon>Dothideomycetes</taxon>
        <taxon>Dothideomycetidae</taxon>
        <taxon>Mycosphaerellales</taxon>
        <taxon>Teratosphaeriaceae</taxon>
        <taxon>Friedmanniomyces</taxon>
    </lineage>
</organism>
<dbReference type="AlphaFoldDB" id="A0AAN6KSR1"/>
<dbReference type="Proteomes" id="UP001168146">
    <property type="component" value="Unassembled WGS sequence"/>
</dbReference>
<accession>A0AAN6KSR1</accession>
<dbReference type="Proteomes" id="UP001175353">
    <property type="component" value="Unassembled WGS sequence"/>
</dbReference>
<reference evidence="2" key="2">
    <citation type="submission" date="2023-06" db="EMBL/GenBank/DDBJ databases">
        <title>Black Yeasts Isolated from many extreme environments.</title>
        <authorList>
            <person name="Coleine C."/>
            <person name="Stajich J.E."/>
            <person name="Selbmann L."/>
        </authorList>
    </citation>
    <scope>NUCLEOTIDE SEQUENCE</scope>
    <source>
        <strain evidence="2">CCFEE 5200</strain>
    </source>
</reference>